<accession>A0AAV7X1V8</accession>
<organism evidence="2 3">
    <name type="scientific">Megalurothrips usitatus</name>
    <name type="common">bean blossom thrips</name>
    <dbReference type="NCBI Taxonomy" id="439358"/>
    <lineage>
        <taxon>Eukaryota</taxon>
        <taxon>Metazoa</taxon>
        <taxon>Ecdysozoa</taxon>
        <taxon>Arthropoda</taxon>
        <taxon>Hexapoda</taxon>
        <taxon>Insecta</taxon>
        <taxon>Pterygota</taxon>
        <taxon>Neoptera</taxon>
        <taxon>Paraneoptera</taxon>
        <taxon>Thysanoptera</taxon>
        <taxon>Terebrantia</taxon>
        <taxon>Thripoidea</taxon>
        <taxon>Thripidae</taxon>
        <taxon>Megalurothrips</taxon>
    </lineage>
</organism>
<feature type="region of interest" description="Disordered" evidence="1">
    <location>
        <begin position="96"/>
        <end position="130"/>
    </location>
</feature>
<gene>
    <name evidence="2" type="ORF">ONE63_011414</name>
</gene>
<reference evidence="2" key="1">
    <citation type="submission" date="2022-12" db="EMBL/GenBank/DDBJ databases">
        <title>Chromosome-level genome assembly of the bean flower thrips Megalurothrips usitatus.</title>
        <authorList>
            <person name="Ma L."/>
            <person name="Liu Q."/>
            <person name="Li H."/>
            <person name="Cai W."/>
        </authorList>
    </citation>
    <scope>NUCLEOTIDE SEQUENCE</scope>
    <source>
        <strain evidence="2">Cailab_2022a</strain>
    </source>
</reference>
<protein>
    <submittedName>
        <fullName evidence="2">Uncharacterized protein</fullName>
    </submittedName>
</protein>
<evidence type="ECO:0000256" key="1">
    <source>
        <dbReference type="SAM" id="MobiDB-lite"/>
    </source>
</evidence>
<feature type="region of interest" description="Disordered" evidence="1">
    <location>
        <begin position="145"/>
        <end position="185"/>
    </location>
</feature>
<dbReference type="EMBL" id="JAPTSV010000801">
    <property type="protein sequence ID" value="KAJ1518960.1"/>
    <property type="molecule type" value="Genomic_DNA"/>
</dbReference>
<feature type="compositionally biased region" description="Basic and acidic residues" evidence="1">
    <location>
        <begin position="111"/>
        <end position="127"/>
    </location>
</feature>
<evidence type="ECO:0000313" key="3">
    <source>
        <dbReference type="Proteomes" id="UP001075354"/>
    </source>
</evidence>
<name>A0AAV7X1V8_9NEOP</name>
<keyword evidence="3" id="KW-1185">Reference proteome</keyword>
<dbReference type="Proteomes" id="UP001075354">
    <property type="component" value="Unassembled WGS sequence"/>
</dbReference>
<proteinExistence type="predicted"/>
<dbReference type="AlphaFoldDB" id="A0AAV7X1V8"/>
<sequence length="407" mass="45360">MWYTIYSRKDNSHSLIEHSDIVKADGAVLERGGEVKFFYKNKPYLGVIEDLDEDREVLNLKLSKRGVGAMKQSKAGPGDPSPAVLLGKRTRETTVKFIAGSSTSSQRRKKAELSTEEQTRMRIRDKNLQLATRKGNEKVLDWLKESKTTKDSDPDFNPGQERAGSGSSDEDEDESALVASSVQRQEQRRTLVRGLKGIEPIQGQSSSHTLSNEEILKKKIQELEIKLQLAYDRSDEPERKNEKVEFADLCEQGENASSLAEPGLEFNDVSLKDDDDDSVVKEIENNKSLDEISVKESPISKPKSAPMVHEQLIGNGPGMMYLGKGVYCKSDVLDYAYKAGSVPCFVKRALTGVYKPETLDTVTLTGQAWRAGGQKGVKQALHRESLNVIIDSKCLWQEQNEVFLADS</sequence>
<comment type="caution">
    <text evidence="2">The sequence shown here is derived from an EMBL/GenBank/DDBJ whole genome shotgun (WGS) entry which is preliminary data.</text>
</comment>
<evidence type="ECO:0000313" key="2">
    <source>
        <dbReference type="EMBL" id="KAJ1518960.1"/>
    </source>
</evidence>